<feature type="signal peptide" evidence="1">
    <location>
        <begin position="1"/>
        <end position="18"/>
    </location>
</feature>
<feature type="chain" id="PRO_5002492983" description="Peptidase M15C domain-containing protein" evidence="1">
    <location>
        <begin position="19"/>
        <end position="227"/>
    </location>
</feature>
<dbReference type="InterPro" id="IPR009045">
    <property type="entry name" value="Zn_M74/Hedgehog-like"/>
</dbReference>
<dbReference type="Proteomes" id="UP000033358">
    <property type="component" value="Unassembled WGS sequence"/>
</dbReference>
<dbReference type="GO" id="GO:0008233">
    <property type="term" value="F:peptidase activity"/>
    <property type="evidence" value="ECO:0007669"/>
    <property type="project" value="InterPro"/>
</dbReference>
<dbReference type="Pfam" id="PF13539">
    <property type="entry name" value="Peptidase_M15_4"/>
    <property type="match status" value="1"/>
</dbReference>
<organism evidence="3 4">
    <name type="scientific">Candidatus Arcanibacter lacustris</name>
    <dbReference type="NCBI Taxonomy" id="1607817"/>
    <lineage>
        <taxon>Bacteria</taxon>
        <taxon>Pseudomonadati</taxon>
        <taxon>Pseudomonadota</taxon>
        <taxon>Alphaproteobacteria</taxon>
        <taxon>Rickettsiales</taxon>
        <taxon>Candidatus Arcanibacter</taxon>
    </lineage>
</organism>
<evidence type="ECO:0000259" key="2">
    <source>
        <dbReference type="Pfam" id="PF13539"/>
    </source>
</evidence>
<reference evidence="3 4" key="1">
    <citation type="submission" date="2015-02" db="EMBL/GenBank/DDBJ databases">
        <title>Single cell genomics of a rare environmental alphaproteobacterium provides unique insights into Rickettsiaceae evolution.</title>
        <authorList>
            <person name="Martijn J."/>
            <person name="Schulz F."/>
            <person name="Zaremba-Niedzwiedzka K."/>
            <person name="Viklund J."/>
            <person name="Stepanauskas R."/>
            <person name="Andersson S.G.E."/>
            <person name="Horn M."/>
            <person name="Guy L."/>
            <person name="Ettema T.J.G."/>
        </authorList>
    </citation>
    <scope>NUCLEOTIDE SEQUENCE [LARGE SCALE GENOMIC DNA]</scope>
    <source>
        <strain evidence="3 4">SCGC AAA041-L04</strain>
    </source>
</reference>
<sequence>MFKKLILTALLINGTAYSAQNNPKDTLFSISSVPNNIKEDMIKKNIWNKNCPVDIQRLKLLNISYYDFDGNDHSDGKMIVLDKIAEKVSKVFKELYKQKFPIAKIKLINDYNGDDELSMADNNSSAFMCREITGGGRISLHSYGVAIDINPIQNPFISIDNLEIKISPKEGANFINRRNMRPGMIEPVVDIFTNNGFSIWGGTWNDPVDWMHFQLSRKEAEQLAESK</sequence>
<name>A0A0F5MNF3_9RICK</name>
<protein>
    <recommendedName>
        <fullName evidence="2">Peptidase M15C domain-containing protein</fullName>
    </recommendedName>
</protein>
<accession>A0A0F5MNF3</accession>
<feature type="domain" description="Peptidase M15C" evidence="2">
    <location>
        <begin position="134"/>
        <end position="215"/>
    </location>
</feature>
<keyword evidence="1" id="KW-0732">Signal</keyword>
<proteinExistence type="predicted"/>
<dbReference type="InterPro" id="IPR039561">
    <property type="entry name" value="Peptidase_M15C"/>
</dbReference>
<dbReference type="PATRIC" id="fig|1607817.3.peg.692"/>
<dbReference type="EMBL" id="JYHA01000115">
    <property type="protein sequence ID" value="KKB96221.1"/>
    <property type="molecule type" value="Genomic_DNA"/>
</dbReference>
<evidence type="ECO:0000313" key="4">
    <source>
        <dbReference type="Proteomes" id="UP000033358"/>
    </source>
</evidence>
<gene>
    <name evidence="3" type="ORF">SZ25_00692</name>
</gene>
<evidence type="ECO:0000256" key="1">
    <source>
        <dbReference type="SAM" id="SignalP"/>
    </source>
</evidence>
<evidence type="ECO:0000313" key="3">
    <source>
        <dbReference type="EMBL" id="KKB96221.1"/>
    </source>
</evidence>
<comment type="caution">
    <text evidence="3">The sequence shown here is derived from an EMBL/GenBank/DDBJ whole genome shotgun (WGS) entry which is preliminary data.</text>
</comment>
<dbReference type="SUPFAM" id="SSF55166">
    <property type="entry name" value="Hedgehog/DD-peptidase"/>
    <property type="match status" value="1"/>
</dbReference>
<dbReference type="Gene3D" id="3.30.1380.10">
    <property type="match status" value="1"/>
</dbReference>
<keyword evidence="4" id="KW-1185">Reference proteome</keyword>
<dbReference type="AlphaFoldDB" id="A0A0F5MNF3"/>